<dbReference type="Proteomes" id="UP000051952">
    <property type="component" value="Unassembled WGS sequence"/>
</dbReference>
<accession>A0A0S4J431</accession>
<dbReference type="InterPro" id="IPR051681">
    <property type="entry name" value="Ser/Thr_Kinases-Pseudokinases"/>
</dbReference>
<dbReference type="InterPro" id="IPR011009">
    <property type="entry name" value="Kinase-like_dom_sf"/>
</dbReference>
<dbReference type="EMBL" id="CYKH01001061">
    <property type="protein sequence ID" value="CUG81376.1"/>
    <property type="molecule type" value="Genomic_DNA"/>
</dbReference>
<evidence type="ECO:0000259" key="1">
    <source>
        <dbReference type="PROSITE" id="PS50011"/>
    </source>
</evidence>
<evidence type="ECO:0000313" key="3">
    <source>
        <dbReference type="Proteomes" id="UP000051952"/>
    </source>
</evidence>
<dbReference type="InterPro" id="IPR000719">
    <property type="entry name" value="Prot_kinase_dom"/>
</dbReference>
<dbReference type="OrthoDB" id="4062651at2759"/>
<keyword evidence="3" id="KW-1185">Reference proteome</keyword>
<dbReference type="Pfam" id="PF00069">
    <property type="entry name" value="Pkinase"/>
    <property type="match status" value="1"/>
</dbReference>
<dbReference type="PANTHER" id="PTHR44329">
    <property type="entry name" value="SERINE/THREONINE-PROTEIN KINASE TNNI3K-RELATED"/>
    <property type="match status" value="1"/>
</dbReference>
<proteinExistence type="predicted"/>
<feature type="non-terminal residue" evidence="2">
    <location>
        <position position="153"/>
    </location>
</feature>
<dbReference type="AlphaFoldDB" id="A0A0S4J431"/>
<dbReference type="GO" id="GO:0005524">
    <property type="term" value="F:ATP binding"/>
    <property type="evidence" value="ECO:0007669"/>
    <property type="project" value="InterPro"/>
</dbReference>
<dbReference type="VEuPathDB" id="TriTrypDB:BSAL_86665"/>
<protein>
    <submittedName>
        <fullName evidence="2">Protein kinase, putative</fullName>
    </submittedName>
</protein>
<name>A0A0S4J431_BODSA</name>
<gene>
    <name evidence="2" type="ORF">BSAL_86665</name>
</gene>
<keyword evidence="2" id="KW-0808">Transferase</keyword>
<sequence>MFEILKSDIAKGDRVPDTTHIFYADMRGQEVVLKTKFDKDFHRPREEAALLSNLSHPSIVKCFGYCEAKPEAYVVLEKAIGPVTPEWLARTFKGRNGERARALEVISICLQVGAGLKYLCERKVLHRDIKPNNVLRFPDSTYKICDFDISKRT</sequence>
<evidence type="ECO:0000313" key="2">
    <source>
        <dbReference type="EMBL" id="CUG81376.1"/>
    </source>
</evidence>
<reference evidence="3" key="1">
    <citation type="submission" date="2015-09" db="EMBL/GenBank/DDBJ databases">
        <authorList>
            <consortium name="Pathogen Informatics"/>
        </authorList>
    </citation>
    <scope>NUCLEOTIDE SEQUENCE [LARGE SCALE GENOMIC DNA]</scope>
    <source>
        <strain evidence="3">Lake Konstanz</strain>
    </source>
</reference>
<organism evidence="2 3">
    <name type="scientific">Bodo saltans</name>
    <name type="common">Flagellated protozoan</name>
    <dbReference type="NCBI Taxonomy" id="75058"/>
    <lineage>
        <taxon>Eukaryota</taxon>
        <taxon>Discoba</taxon>
        <taxon>Euglenozoa</taxon>
        <taxon>Kinetoplastea</taxon>
        <taxon>Metakinetoplastina</taxon>
        <taxon>Eubodonida</taxon>
        <taxon>Bodonidae</taxon>
        <taxon>Bodo</taxon>
    </lineage>
</organism>
<dbReference type="PROSITE" id="PS50011">
    <property type="entry name" value="PROTEIN_KINASE_DOM"/>
    <property type="match status" value="1"/>
</dbReference>
<dbReference type="GO" id="GO:0004674">
    <property type="term" value="F:protein serine/threonine kinase activity"/>
    <property type="evidence" value="ECO:0007669"/>
    <property type="project" value="TreeGrafter"/>
</dbReference>
<dbReference type="SUPFAM" id="SSF56112">
    <property type="entry name" value="Protein kinase-like (PK-like)"/>
    <property type="match status" value="1"/>
</dbReference>
<dbReference type="Gene3D" id="1.10.510.10">
    <property type="entry name" value="Transferase(Phosphotransferase) domain 1"/>
    <property type="match status" value="1"/>
</dbReference>
<keyword evidence="2" id="KW-0418">Kinase</keyword>
<feature type="domain" description="Protein kinase" evidence="1">
    <location>
        <begin position="1"/>
        <end position="153"/>
    </location>
</feature>